<dbReference type="AlphaFoldDB" id="A0A814ER57"/>
<dbReference type="Proteomes" id="UP000663879">
    <property type="component" value="Unassembled WGS sequence"/>
</dbReference>
<feature type="chain" id="PRO_5032451483" evidence="1">
    <location>
        <begin position="23"/>
        <end position="344"/>
    </location>
</feature>
<evidence type="ECO:0000256" key="1">
    <source>
        <dbReference type="SAM" id="SignalP"/>
    </source>
</evidence>
<comment type="caution">
    <text evidence="2">The sequence shown here is derived from an EMBL/GenBank/DDBJ whole genome shotgun (WGS) entry which is preliminary data.</text>
</comment>
<keyword evidence="1" id="KW-0732">Signal</keyword>
<evidence type="ECO:0000313" key="2">
    <source>
        <dbReference type="EMBL" id="CAF0971480.1"/>
    </source>
</evidence>
<protein>
    <submittedName>
        <fullName evidence="2">Uncharacterized protein</fullName>
    </submittedName>
</protein>
<gene>
    <name evidence="2" type="ORF">OXX778_LOCUS14941</name>
</gene>
<name>A0A814ER57_9BILA</name>
<reference evidence="2" key="1">
    <citation type="submission" date="2021-02" db="EMBL/GenBank/DDBJ databases">
        <authorList>
            <person name="Nowell W R."/>
        </authorList>
    </citation>
    <scope>NUCLEOTIDE SEQUENCE</scope>
    <source>
        <strain evidence="2">Ploen Becks lab</strain>
    </source>
</reference>
<evidence type="ECO:0000313" key="3">
    <source>
        <dbReference type="Proteomes" id="UP000663879"/>
    </source>
</evidence>
<keyword evidence="3" id="KW-1185">Reference proteome</keyword>
<dbReference type="EMBL" id="CAJNOC010003183">
    <property type="protein sequence ID" value="CAF0971480.1"/>
    <property type="molecule type" value="Genomic_DNA"/>
</dbReference>
<proteinExistence type="predicted"/>
<accession>A0A814ER57</accession>
<feature type="signal peptide" evidence="1">
    <location>
        <begin position="1"/>
        <end position="22"/>
    </location>
</feature>
<organism evidence="2 3">
    <name type="scientific">Brachionus calyciflorus</name>
    <dbReference type="NCBI Taxonomy" id="104777"/>
    <lineage>
        <taxon>Eukaryota</taxon>
        <taxon>Metazoa</taxon>
        <taxon>Spiralia</taxon>
        <taxon>Gnathifera</taxon>
        <taxon>Rotifera</taxon>
        <taxon>Eurotatoria</taxon>
        <taxon>Monogononta</taxon>
        <taxon>Pseudotrocha</taxon>
        <taxon>Ploima</taxon>
        <taxon>Brachionidae</taxon>
        <taxon>Brachionus</taxon>
    </lineage>
</organism>
<sequence>MKYELIGVMFICIFFNLKPASSYLINDMDTYISSIKIMSKKNQNSDLRDLILKTSSSLEMASDYLKSFGYSKREIYMILSGKIEFVKNTRQYLASKLISSSGKKLNEYLVSAFSKNYITKYELAPLSGLFIAGFSYFRLRDIHENLKSSSNLQQVYSNYLKEKDIEKKLFKLFIRIEENFNNVNKAYEIRDKYLFFKYYKNLIDDIDTFSAWNEAVLQHLRGINYQLEIEKKKFGETSLTSLVVAGVNFITYPYLGPLGQVLSLFSGVVNGGVGLESYKNYVITQEKIEQVLNERRKYEEMSSRVNRILDECKRKKDFWPNPSMLDYFREVFQCSQIINRNATF</sequence>